<dbReference type="EMBL" id="CU468135">
    <property type="protein sequence ID" value="CAO96222.1"/>
    <property type="molecule type" value="Genomic_DNA"/>
</dbReference>
<gene>
    <name evidence="2" type="ordered locus">ETA_11760</name>
</gene>
<evidence type="ECO:0000313" key="2">
    <source>
        <dbReference type="EMBL" id="CAO96222.1"/>
    </source>
</evidence>
<name>B2VIW2_ERWT9</name>
<feature type="region of interest" description="Disordered" evidence="1">
    <location>
        <begin position="1"/>
        <end position="21"/>
    </location>
</feature>
<keyword evidence="3" id="KW-1185">Reference proteome</keyword>
<protein>
    <submittedName>
        <fullName evidence="2">Uncharacterized protein</fullName>
    </submittedName>
</protein>
<dbReference type="Proteomes" id="UP000001726">
    <property type="component" value="Chromosome"/>
</dbReference>
<accession>B2VIW2</accession>
<dbReference type="STRING" id="465817.ETA_11760"/>
<dbReference type="AlphaFoldDB" id="B2VIW2"/>
<evidence type="ECO:0000256" key="1">
    <source>
        <dbReference type="SAM" id="MobiDB-lite"/>
    </source>
</evidence>
<evidence type="ECO:0000313" key="3">
    <source>
        <dbReference type="Proteomes" id="UP000001726"/>
    </source>
</evidence>
<reference evidence="2 3" key="1">
    <citation type="journal article" date="2008" name="Environ. Microbiol.">
        <title>The genome of Erwinia tasmaniensis strain Et1/99, a non-pathogenic bacterium in the genus Erwinia.</title>
        <authorList>
            <person name="Kube M."/>
            <person name="Migdoll A.M."/>
            <person name="Mueller I."/>
            <person name="Kuhl H."/>
            <person name="Beck A."/>
            <person name="Reinhardt R."/>
            <person name="Geider K."/>
        </authorList>
    </citation>
    <scope>NUCLEOTIDE SEQUENCE [LARGE SCALE GENOMIC DNA]</scope>
    <source>
        <strain evidence="3">DSM 17950 / CFBP 7177 / CIP 109463 / NCPPB 4357 / Et1/99</strain>
    </source>
</reference>
<dbReference type="HOGENOM" id="CLU_2716211_0_0_6"/>
<sequence>MTEANQGIASGDAGKSERLPPAVFLNPGFNLNSHGKTPTQTFSFSVRIRPELRLSLSRGSPGQGHWKCLWSG</sequence>
<organism evidence="2 3">
    <name type="scientific">Erwinia tasmaniensis (strain DSM 17950 / CFBP 7177 / CIP 109463 / NCPPB 4357 / Et1/99)</name>
    <dbReference type="NCBI Taxonomy" id="465817"/>
    <lineage>
        <taxon>Bacteria</taxon>
        <taxon>Pseudomonadati</taxon>
        <taxon>Pseudomonadota</taxon>
        <taxon>Gammaproteobacteria</taxon>
        <taxon>Enterobacterales</taxon>
        <taxon>Erwiniaceae</taxon>
        <taxon>Erwinia</taxon>
    </lineage>
</organism>
<dbReference type="KEGG" id="eta:ETA_11760"/>
<proteinExistence type="predicted"/>